<protein>
    <submittedName>
        <fullName evidence="2">LexA family transcriptional regulator</fullName>
    </submittedName>
</protein>
<dbReference type="Pfam" id="PF01726">
    <property type="entry name" value="LexA_DNA_bind"/>
    <property type="match status" value="1"/>
</dbReference>
<reference evidence="2" key="1">
    <citation type="submission" date="2024-07" db="EMBL/GenBank/DDBJ databases">
        <authorList>
            <person name="Biller S.J."/>
        </authorList>
    </citation>
    <scope>NUCLEOTIDE SEQUENCE</scope>
    <source>
        <strain evidence="2">WC2420</strain>
    </source>
</reference>
<dbReference type="GO" id="GO:0004252">
    <property type="term" value="F:serine-type endopeptidase activity"/>
    <property type="evidence" value="ECO:0007669"/>
    <property type="project" value="InterPro"/>
</dbReference>
<gene>
    <name evidence="2" type="ORF">AB3G37_16440</name>
</gene>
<dbReference type="EMBL" id="CP165628">
    <property type="protein sequence ID" value="XDU71139.1"/>
    <property type="molecule type" value="Genomic_DNA"/>
</dbReference>
<sequence>MNILTEQQGKVLEFIAGFIEKNHFPPTRTEIADHLGFRSANAADEHVKGLVRKG</sequence>
<dbReference type="SUPFAM" id="SSF46785">
    <property type="entry name" value="Winged helix' DNA-binding domain"/>
    <property type="match status" value="1"/>
</dbReference>
<evidence type="ECO:0000259" key="1">
    <source>
        <dbReference type="Pfam" id="PF01726"/>
    </source>
</evidence>
<dbReference type="Gene3D" id="1.10.10.10">
    <property type="entry name" value="Winged helix-like DNA-binding domain superfamily/Winged helix DNA-binding domain"/>
    <property type="match status" value="1"/>
</dbReference>
<dbReference type="RefSeq" id="WP_369788496.1">
    <property type="nucleotide sequence ID" value="NZ_CP165628.1"/>
</dbReference>
<feature type="domain" description="LexA repressor DNA-binding" evidence="1">
    <location>
        <begin position="1"/>
        <end position="54"/>
    </location>
</feature>
<organism evidence="2">
    <name type="scientific">Rouxiella sp. WC2420</name>
    <dbReference type="NCBI Taxonomy" id="3234145"/>
    <lineage>
        <taxon>Bacteria</taxon>
        <taxon>Pseudomonadati</taxon>
        <taxon>Pseudomonadota</taxon>
        <taxon>Gammaproteobacteria</taxon>
        <taxon>Enterobacterales</taxon>
        <taxon>Yersiniaceae</taxon>
        <taxon>Rouxiella</taxon>
    </lineage>
</organism>
<dbReference type="InterPro" id="IPR036388">
    <property type="entry name" value="WH-like_DNA-bd_sf"/>
</dbReference>
<evidence type="ECO:0000313" key="2">
    <source>
        <dbReference type="EMBL" id="XDU71139.1"/>
    </source>
</evidence>
<dbReference type="InterPro" id="IPR006199">
    <property type="entry name" value="LexA_DNA-bd_dom"/>
</dbReference>
<proteinExistence type="predicted"/>
<dbReference type="GO" id="GO:0006508">
    <property type="term" value="P:proteolysis"/>
    <property type="evidence" value="ECO:0007669"/>
    <property type="project" value="InterPro"/>
</dbReference>
<name>A0AB39VN86_9GAMM</name>
<accession>A0AB39VN86</accession>
<dbReference type="AlphaFoldDB" id="A0AB39VN86"/>
<dbReference type="InterPro" id="IPR036390">
    <property type="entry name" value="WH_DNA-bd_sf"/>
</dbReference>